<accession>A0A2K8L895</accession>
<evidence type="ECO:0000256" key="5">
    <source>
        <dbReference type="ARBA" id="ARBA00023186"/>
    </source>
</evidence>
<dbReference type="Proteomes" id="UP000231637">
    <property type="component" value="Chromosome"/>
</dbReference>
<dbReference type="Gene3D" id="3.10.50.40">
    <property type="match status" value="2"/>
</dbReference>
<dbReference type="InterPro" id="IPR000297">
    <property type="entry name" value="PPIase_PpiC"/>
</dbReference>
<dbReference type="OrthoDB" id="14196at2"/>
<keyword evidence="4 7" id="KW-0697">Rotamase</keyword>
<dbReference type="InterPro" id="IPR027304">
    <property type="entry name" value="Trigger_fact/SurA_dom_sf"/>
</dbReference>
<dbReference type="GO" id="GO:0003755">
    <property type="term" value="F:peptidyl-prolyl cis-trans isomerase activity"/>
    <property type="evidence" value="ECO:0007669"/>
    <property type="project" value="UniProtKB-UniRule"/>
</dbReference>
<dbReference type="AlphaFoldDB" id="A0A2K8L895"/>
<evidence type="ECO:0000256" key="3">
    <source>
        <dbReference type="ARBA" id="ARBA00022764"/>
    </source>
</evidence>
<keyword evidence="5 7" id="KW-0143">Chaperone</keyword>
<proteinExistence type="inferred from homology"/>
<feature type="domain" description="PpiC" evidence="8">
    <location>
        <begin position="282"/>
        <end position="385"/>
    </location>
</feature>
<dbReference type="HAMAP" id="MF_01183">
    <property type="entry name" value="Chaperone_SurA"/>
    <property type="match status" value="1"/>
</dbReference>
<dbReference type="EC" id="5.2.1.8" evidence="7"/>
<dbReference type="SUPFAM" id="SSF109998">
    <property type="entry name" value="Triger factor/SurA peptide-binding domain-like"/>
    <property type="match status" value="1"/>
</dbReference>
<dbReference type="InterPro" id="IPR050280">
    <property type="entry name" value="OMP_Chaperone_SurA"/>
</dbReference>
<dbReference type="GO" id="GO:0042277">
    <property type="term" value="F:peptide binding"/>
    <property type="evidence" value="ECO:0007669"/>
    <property type="project" value="InterPro"/>
</dbReference>
<evidence type="ECO:0000256" key="7">
    <source>
        <dbReference type="HAMAP-Rule" id="MF_01183"/>
    </source>
</evidence>
<dbReference type="PANTHER" id="PTHR47637">
    <property type="entry name" value="CHAPERONE SURA"/>
    <property type="match status" value="1"/>
</dbReference>
<dbReference type="GO" id="GO:0006457">
    <property type="term" value="P:protein folding"/>
    <property type="evidence" value="ECO:0007669"/>
    <property type="project" value="UniProtKB-UniRule"/>
</dbReference>
<dbReference type="GO" id="GO:0030288">
    <property type="term" value="C:outer membrane-bounded periplasmic space"/>
    <property type="evidence" value="ECO:0007669"/>
    <property type="project" value="InterPro"/>
</dbReference>
<dbReference type="GO" id="GO:0051082">
    <property type="term" value="F:unfolded protein binding"/>
    <property type="evidence" value="ECO:0007669"/>
    <property type="project" value="UniProtKB-UniRule"/>
</dbReference>
<comment type="catalytic activity">
    <reaction evidence="7">
        <text>[protein]-peptidylproline (omega=180) = [protein]-peptidylproline (omega=0)</text>
        <dbReference type="Rhea" id="RHEA:16237"/>
        <dbReference type="Rhea" id="RHEA-COMP:10747"/>
        <dbReference type="Rhea" id="RHEA-COMP:10748"/>
        <dbReference type="ChEBI" id="CHEBI:83833"/>
        <dbReference type="ChEBI" id="CHEBI:83834"/>
        <dbReference type="EC" id="5.2.1.8"/>
    </reaction>
</comment>
<protein>
    <recommendedName>
        <fullName evidence="7">Chaperone SurA</fullName>
    </recommendedName>
    <alternativeName>
        <fullName evidence="7">Peptidyl-prolyl cis-trans isomerase SurA</fullName>
        <shortName evidence="7">PPIase SurA</shortName>
        <ecNumber evidence="7">5.2.1.8</ecNumber>
    </alternativeName>
    <alternativeName>
        <fullName evidence="7">Rotamase SurA</fullName>
    </alternativeName>
</protein>
<evidence type="ECO:0000256" key="1">
    <source>
        <dbReference type="ARBA" id="ARBA00022729"/>
    </source>
</evidence>
<evidence type="ECO:0000313" key="9">
    <source>
        <dbReference type="EMBL" id="ATX81154.1"/>
    </source>
</evidence>
<dbReference type="SUPFAM" id="SSF54534">
    <property type="entry name" value="FKBP-like"/>
    <property type="match status" value="2"/>
</dbReference>
<evidence type="ECO:0000256" key="6">
    <source>
        <dbReference type="ARBA" id="ARBA00023235"/>
    </source>
</evidence>
<comment type="domain">
    <text evidence="7">The PPIase activity resides only in the second parvulin domain. The N-terminal region and the C-terminal tail are necessary and sufficient for the chaperone activity of SurA. The PPIase activity is dispensable for SurA to function as a chaperone. The N-terminal region and the C-terminal tail are also required for porin recognition.</text>
</comment>
<gene>
    <name evidence="7" type="primary">surA</name>
    <name evidence="9" type="ORF">Ga0123462_0279</name>
</gene>
<dbReference type="PANTHER" id="PTHR47637:SF1">
    <property type="entry name" value="CHAPERONE SURA"/>
    <property type="match status" value="1"/>
</dbReference>
<evidence type="ECO:0000313" key="10">
    <source>
        <dbReference type="Proteomes" id="UP000231637"/>
    </source>
</evidence>
<dbReference type="PROSITE" id="PS50198">
    <property type="entry name" value="PPIC_PPIASE_2"/>
    <property type="match status" value="2"/>
</dbReference>
<dbReference type="InterPro" id="IPR015391">
    <property type="entry name" value="SurA_N"/>
</dbReference>
<evidence type="ECO:0000259" key="8">
    <source>
        <dbReference type="PROSITE" id="PS50198"/>
    </source>
</evidence>
<dbReference type="Pfam" id="PF09312">
    <property type="entry name" value="SurA_N"/>
    <property type="match status" value="1"/>
</dbReference>
<organism evidence="9 10">
    <name type="scientific">Mariprofundus ferrinatatus</name>
    <dbReference type="NCBI Taxonomy" id="1921087"/>
    <lineage>
        <taxon>Bacteria</taxon>
        <taxon>Pseudomonadati</taxon>
        <taxon>Pseudomonadota</taxon>
        <taxon>Candidatius Mariprofundia</taxon>
        <taxon>Mariprofundales</taxon>
        <taxon>Mariprofundaceae</taxon>
        <taxon>Mariprofundus</taxon>
    </lineage>
</organism>
<keyword evidence="6 7" id="KW-0413">Isomerase</keyword>
<keyword evidence="3 7" id="KW-0574">Periplasm</keyword>
<dbReference type="RefSeq" id="WP_100264662.1">
    <property type="nucleotide sequence ID" value="NZ_CP018800.1"/>
</dbReference>
<name>A0A2K8L895_9PROT</name>
<evidence type="ECO:0000256" key="4">
    <source>
        <dbReference type="ARBA" id="ARBA00023110"/>
    </source>
</evidence>
<comment type="function">
    <text evidence="7">Chaperone involved in the correct folding and assembly of outer membrane proteins. Recognizes specific patterns of aromatic residues and the orientation of their side chains, which are found more frequently in integral outer membrane proteins. May act in both early periplasmic and late outer membrane-associated steps of protein maturation.</text>
</comment>
<keyword evidence="10" id="KW-1185">Reference proteome</keyword>
<dbReference type="EMBL" id="CP018800">
    <property type="protein sequence ID" value="ATX81154.1"/>
    <property type="molecule type" value="Genomic_DNA"/>
</dbReference>
<dbReference type="Pfam" id="PF00639">
    <property type="entry name" value="Rotamase"/>
    <property type="match status" value="2"/>
</dbReference>
<dbReference type="Gene3D" id="1.10.4030.10">
    <property type="entry name" value="Porin chaperone SurA, peptide-binding domain"/>
    <property type="match status" value="1"/>
</dbReference>
<keyword evidence="1 7" id="KW-0732">Signal</keyword>
<feature type="signal peptide" evidence="7">
    <location>
        <begin position="1"/>
        <end position="19"/>
    </location>
</feature>
<feature type="chain" id="PRO_5015012380" description="Chaperone SurA" evidence="7">
    <location>
        <begin position="20"/>
        <end position="436"/>
    </location>
</feature>
<dbReference type="InterPro" id="IPR046357">
    <property type="entry name" value="PPIase_dom_sf"/>
</dbReference>
<dbReference type="GO" id="GO:0050821">
    <property type="term" value="P:protein stabilization"/>
    <property type="evidence" value="ECO:0007669"/>
    <property type="project" value="InterPro"/>
</dbReference>
<keyword evidence="2 7" id="KW-0677">Repeat</keyword>
<reference evidence="9 10" key="1">
    <citation type="submission" date="2016-12" db="EMBL/GenBank/DDBJ databases">
        <title>Isolation and genomic insights into novel planktonic Zetaproteobacteria from stratified waters of the Chesapeake Bay.</title>
        <authorList>
            <person name="McAllister S.M."/>
            <person name="Kato S."/>
            <person name="Chan C.S."/>
            <person name="Chiu B.K."/>
            <person name="Field E.K."/>
        </authorList>
    </citation>
    <scope>NUCLEOTIDE SEQUENCE [LARGE SCALE GENOMIC DNA]</scope>
    <source>
        <strain evidence="9 10">CP-8</strain>
    </source>
</reference>
<sequence precursor="true">MRFTLLLTAMLMTFSAAKAETFDAIAALINNEAISCYQIESEADNMLRQMKANGVDQQMPRSEIFKRILDNKITKALQLQEAARLELSVGSDEVAQAVQNVEQANNLAPGQLKEALALQGVDFETYQEELRDQILTGKLINIAVRSNVSISEEALKEYHRKYFAKPVPRREVQVAQIFLPLPSEPTPAELAEVRNRAIEIHAQLSAGKPFGKIAALFSASQEAGQDGIMGWFMESGIAQRFSPVLELPVGAITQPIRSPSGFHILKAVQERWKEPAISGESYDEVHARHILLQIPSFSDDKTRAKIFDRAERIASDMKNASDEEFAERAKEISQGPSSGKGGDLGWFRRGMMVPEFETAAFALEAGGTSGVVESSFGLHIIRTVAKRHVDPHSLEAHRDNITEILTNVEMQERLPRWIASLKSKATIEIRECTDTQ</sequence>
<feature type="domain" description="PpiC" evidence="8">
    <location>
        <begin position="169"/>
        <end position="269"/>
    </location>
</feature>
<comment type="subcellular location">
    <subcellularLocation>
        <location evidence="7">Periplasm</location>
    </subcellularLocation>
    <text evidence="7">Is capable of associating with the outer membrane.</text>
</comment>
<dbReference type="GO" id="GO:0043165">
    <property type="term" value="P:Gram-negative-bacterium-type cell outer membrane assembly"/>
    <property type="evidence" value="ECO:0007669"/>
    <property type="project" value="InterPro"/>
</dbReference>
<dbReference type="KEGG" id="mfn:Ga0123462_0279"/>
<dbReference type="InterPro" id="IPR023034">
    <property type="entry name" value="PPIase_SurA"/>
</dbReference>
<evidence type="ECO:0000256" key="2">
    <source>
        <dbReference type="ARBA" id="ARBA00022737"/>
    </source>
</evidence>